<evidence type="ECO:0000313" key="3">
    <source>
        <dbReference type="EMBL" id="CAI9093802.1"/>
    </source>
</evidence>
<evidence type="ECO:0000313" key="4">
    <source>
        <dbReference type="Proteomes" id="UP001161247"/>
    </source>
</evidence>
<dbReference type="EMBL" id="OX459119">
    <property type="protein sequence ID" value="CAI9093802.1"/>
    <property type="molecule type" value="Genomic_DNA"/>
</dbReference>
<reference evidence="3" key="1">
    <citation type="submission" date="2023-03" db="EMBL/GenBank/DDBJ databases">
        <authorList>
            <person name="Julca I."/>
        </authorList>
    </citation>
    <scope>NUCLEOTIDE SEQUENCE</scope>
</reference>
<name>A0AAV1CEF3_OLDCO</name>
<dbReference type="PANTHER" id="PTHR47587">
    <property type="entry name" value="OS05G0103500 PROTEIN"/>
    <property type="match status" value="1"/>
</dbReference>
<organism evidence="3 4">
    <name type="scientific">Oldenlandia corymbosa var. corymbosa</name>
    <dbReference type="NCBI Taxonomy" id="529605"/>
    <lineage>
        <taxon>Eukaryota</taxon>
        <taxon>Viridiplantae</taxon>
        <taxon>Streptophyta</taxon>
        <taxon>Embryophyta</taxon>
        <taxon>Tracheophyta</taxon>
        <taxon>Spermatophyta</taxon>
        <taxon>Magnoliopsida</taxon>
        <taxon>eudicotyledons</taxon>
        <taxon>Gunneridae</taxon>
        <taxon>Pentapetalae</taxon>
        <taxon>asterids</taxon>
        <taxon>lamiids</taxon>
        <taxon>Gentianales</taxon>
        <taxon>Rubiaceae</taxon>
        <taxon>Rubioideae</taxon>
        <taxon>Spermacoceae</taxon>
        <taxon>Hedyotis-Oldenlandia complex</taxon>
        <taxon>Oldenlandia</taxon>
    </lineage>
</organism>
<dbReference type="Proteomes" id="UP001161247">
    <property type="component" value="Chromosome 2"/>
</dbReference>
<evidence type="ECO:0000256" key="1">
    <source>
        <dbReference type="SAM" id="Coils"/>
    </source>
</evidence>
<accession>A0AAV1CEF3</accession>
<sequence length="179" mass="20383">MSEPPFTIQISTNLVNQLAEESVKAKKKTKKPKPELPREPRNPQKSQSKQLSDDSEVVSAPPPTGWLQSPLYMPLPPQQSSQAELDAIRSVLKESENVVERLQKQEENLLKEVTERAKDLHDKEFKLPQQKPVPCLDKLEACKQCYNENKNAPLKCRFVVGSYADCVNKVRQLVYSNDK</sequence>
<gene>
    <name evidence="3" type="ORF">OLC1_LOCUS5125</name>
</gene>
<protein>
    <submittedName>
        <fullName evidence="3">OLC1v1029382C1</fullName>
    </submittedName>
</protein>
<feature type="region of interest" description="Disordered" evidence="2">
    <location>
        <begin position="19"/>
        <end position="80"/>
    </location>
</feature>
<feature type="compositionally biased region" description="Basic and acidic residues" evidence="2">
    <location>
        <begin position="32"/>
        <end position="42"/>
    </location>
</feature>
<dbReference type="AlphaFoldDB" id="A0AAV1CEF3"/>
<keyword evidence="1" id="KW-0175">Coiled coil</keyword>
<keyword evidence="4" id="KW-1185">Reference proteome</keyword>
<evidence type="ECO:0000256" key="2">
    <source>
        <dbReference type="SAM" id="MobiDB-lite"/>
    </source>
</evidence>
<dbReference type="PANTHER" id="PTHR47587:SF2">
    <property type="entry name" value="OS05G0103500 PROTEIN"/>
    <property type="match status" value="1"/>
</dbReference>
<feature type="coiled-coil region" evidence="1">
    <location>
        <begin position="85"/>
        <end position="123"/>
    </location>
</feature>
<proteinExistence type="predicted"/>